<dbReference type="AlphaFoldDB" id="Q8S6M4"/>
<organism evidence="3 4">
    <name type="scientific">Oryza sativa subsp. japonica</name>
    <name type="common">Rice</name>
    <dbReference type="NCBI Taxonomy" id="39947"/>
    <lineage>
        <taxon>Eukaryota</taxon>
        <taxon>Viridiplantae</taxon>
        <taxon>Streptophyta</taxon>
        <taxon>Embryophyta</taxon>
        <taxon>Tracheophyta</taxon>
        <taxon>Spermatophyta</taxon>
        <taxon>Magnoliopsida</taxon>
        <taxon>Liliopsida</taxon>
        <taxon>Poales</taxon>
        <taxon>Poaceae</taxon>
        <taxon>BOP clade</taxon>
        <taxon>Oryzoideae</taxon>
        <taxon>Oryzeae</taxon>
        <taxon>Oryzinae</taxon>
        <taxon>Oryza</taxon>
        <taxon>Oryza sativa</taxon>
    </lineage>
</organism>
<accession>Q8S6M4</accession>
<dbReference type="EMBL" id="AC092748">
    <property type="protein sequence ID" value="AAM01064.1"/>
    <property type="molecule type" value="Genomic_DNA"/>
</dbReference>
<dbReference type="InterPro" id="IPR008552">
    <property type="entry name" value="DUF834"/>
</dbReference>
<protein>
    <recommendedName>
        <fullName evidence="2">DUF834 domain-containing protein</fullName>
    </recommendedName>
</protein>
<feature type="compositionally biased region" description="Low complexity" evidence="1">
    <location>
        <begin position="23"/>
        <end position="36"/>
    </location>
</feature>
<evidence type="ECO:0000256" key="1">
    <source>
        <dbReference type="SAM" id="MobiDB-lite"/>
    </source>
</evidence>
<proteinExistence type="predicted"/>
<feature type="compositionally biased region" description="Low complexity" evidence="1">
    <location>
        <begin position="1"/>
        <end position="15"/>
    </location>
</feature>
<name>Q8S6M4_ORYSJ</name>
<reference evidence="4" key="1">
    <citation type="journal article" date="2005" name="Nature">
        <title>The map-based sequence of the rice genome.</title>
        <authorList>
            <consortium name="International rice genome sequencing project (IRGSP)"/>
            <person name="Matsumoto T."/>
            <person name="Wu J."/>
            <person name="Kanamori H."/>
            <person name="Katayose Y."/>
            <person name="Fujisawa M."/>
            <person name="Namiki N."/>
            <person name="Mizuno H."/>
            <person name="Yamamoto K."/>
            <person name="Antonio B.A."/>
            <person name="Baba T."/>
            <person name="Sakata K."/>
            <person name="Nagamura Y."/>
            <person name="Aoki H."/>
            <person name="Arikawa K."/>
            <person name="Arita K."/>
            <person name="Bito T."/>
            <person name="Chiden Y."/>
            <person name="Fujitsuka N."/>
            <person name="Fukunaka R."/>
            <person name="Hamada M."/>
            <person name="Harada C."/>
            <person name="Hayashi A."/>
            <person name="Hijishita S."/>
            <person name="Honda M."/>
            <person name="Hosokawa S."/>
            <person name="Ichikawa Y."/>
            <person name="Idonuma A."/>
            <person name="Iijima M."/>
            <person name="Ikeda M."/>
            <person name="Ikeno M."/>
            <person name="Ito K."/>
            <person name="Ito S."/>
            <person name="Ito T."/>
            <person name="Ito Y."/>
            <person name="Ito Y."/>
            <person name="Iwabuchi A."/>
            <person name="Kamiya K."/>
            <person name="Karasawa W."/>
            <person name="Kurita K."/>
            <person name="Katagiri S."/>
            <person name="Kikuta A."/>
            <person name="Kobayashi H."/>
            <person name="Kobayashi N."/>
            <person name="Machita K."/>
            <person name="Maehara T."/>
            <person name="Masukawa M."/>
            <person name="Mizubayashi T."/>
            <person name="Mukai Y."/>
            <person name="Nagasaki H."/>
            <person name="Nagata Y."/>
            <person name="Naito S."/>
            <person name="Nakashima M."/>
            <person name="Nakama Y."/>
            <person name="Nakamichi Y."/>
            <person name="Nakamura M."/>
            <person name="Meguro A."/>
            <person name="Negishi M."/>
            <person name="Ohta I."/>
            <person name="Ohta T."/>
            <person name="Okamoto M."/>
            <person name="Ono N."/>
            <person name="Saji S."/>
            <person name="Sakaguchi M."/>
            <person name="Sakai K."/>
            <person name="Shibata M."/>
            <person name="Shimokawa T."/>
            <person name="Song J."/>
            <person name="Takazaki Y."/>
            <person name="Terasawa K."/>
            <person name="Tsugane M."/>
            <person name="Tsuji K."/>
            <person name="Ueda S."/>
            <person name="Waki K."/>
            <person name="Yamagata H."/>
            <person name="Yamamoto M."/>
            <person name="Yamamoto S."/>
            <person name="Yamane H."/>
            <person name="Yoshiki S."/>
            <person name="Yoshihara R."/>
            <person name="Yukawa K."/>
            <person name="Zhong H."/>
            <person name="Yano M."/>
            <person name="Yuan Q."/>
            <person name="Ouyang S."/>
            <person name="Liu J."/>
            <person name="Jones K.M."/>
            <person name="Gansberger K."/>
            <person name="Moffat K."/>
            <person name="Hill J."/>
            <person name="Bera J."/>
            <person name="Fadrosh D."/>
            <person name="Jin S."/>
            <person name="Johri S."/>
            <person name="Kim M."/>
            <person name="Overton L."/>
            <person name="Reardon M."/>
            <person name="Tsitrin T."/>
            <person name="Vuong H."/>
            <person name="Weaver B."/>
            <person name="Ciecko A."/>
            <person name="Tallon L."/>
            <person name="Jackson J."/>
            <person name="Pai G."/>
            <person name="Aken S.V."/>
            <person name="Utterback T."/>
            <person name="Reidmuller S."/>
            <person name="Feldblyum T."/>
            <person name="Hsiao J."/>
            <person name="Zismann V."/>
            <person name="Iobst S."/>
            <person name="de Vazeille A.R."/>
            <person name="Buell C.R."/>
            <person name="Ying K."/>
            <person name="Li Y."/>
            <person name="Lu T."/>
            <person name="Huang Y."/>
            <person name="Zhao Q."/>
            <person name="Feng Q."/>
            <person name="Zhang L."/>
            <person name="Zhu J."/>
            <person name="Weng Q."/>
            <person name="Mu J."/>
            <person name="Lu Y."/>
            <person name="Fan D."/>
            <person name="Liu Y."/>
            <person name="Guan J."/>
            <person name="Zhang Y."/>
            <person name="Yu S."/>
            <person name="Liu X."/>
            <person name="Zhang Y."/>
            <person name="Hong G."/>
            <person name="Han B."/>
            <person name="Choisne N."/>
            <person name="Demange N."/>
            <person name="Orjeda G."/>
            <person name="Samain S."/>
            <person name="Cattolico L."/>
            <person name="Pelletier E."/>
            <person name="Couloux A."/>
            <person name="Segurens B."/>
            <person name="Wincker P."/>
            <person name="D'Hont A."/>
            <person name="Scarpelli C."/>
            <person name="Weissenbach J."/>
            <person name="Salanoubat M."/>
            <person name="Quetier F."/>
            <person name="Yu Y."/>
            <person name="Kim H.R."/>
            <person name="Rambo T."/>
            <person name="Currie J."/>
            <person name="Collura K."/>
            <person name="Luo M."/>
            <person name="Yang T."/>
            <person name="Ammiraju J.S.S."/>
            <person name="Engler F."/>
            <person name="Soderlund C."/>
            <person name="Wing R.A."/>
            <person name="Palmer L.E."/>
            <person name="de la Bastide M."/>
            <person name="Spiegel L."/>
            <person name="Nascimento L."/>
            <person name="Zutavern T."/>
            <person name="O'Shaughnessy A."/>
            <person name="Dike S."/>
            <person name="Dedhia N."/>
            <person name="Preston R."/>
            <person name="Balija V."/>
            <person name="McCombie W.R."/>
            <person name="Chow T."/>
            <person name="Chen H."/>
            <person name="Chung M."/>
            <person name="Chen C."/>
            <person name="Shaw J."/>
            <person name="Wu H."/>
            <person name="Hsiao K."/>
            <person name="Chao Y."/>
            <person name="Chu M."/>
            <person name="Cheng C."/>
            <person name="Hour A."/>
            <person name="Lee P."/>
            <person name="Lin S."/>
            <person name="Lin Y."/>
            <person name="Liou J."/>
            <person name="Liu S."/>
            <person name="Hsing Y."/>
            <person name="Raghuvanshi S."/>
            <person name="Mohanty A."/>
            <person name="Bharti A.K."/>
            <person name="Gaur A."/>
            <person name="Gupta V."/>
            <person name="Kumar D."/>
            <person name="Ravi V."/>
            <person name="Vij S."/>
            <person name="Kapur A."/>
            <person name="Khurana P."/>
            <person name="Khurana P."/>
            <person name="Khurana J.P."/>
            <person name="Tyagi A.K."/>
            <person name="Gaikwad K."/>
            <person name="Singh A."/>
            <person name="Dalal V."/>
            <person name="Srivastava S."/>
            <person name="Dixit A."/>
            <person name="Pal A.K."/>
            <person name="Ghazi I.A."/>
            <person name="Yadav M."/>
            <person name="Pandit A."/>
            <person name="Bhargava A."/>
            <person name="Sureshbabu K."/>
            <person name="Batra K."/>
            <person name="Sharma T.R."/>
            <person name="Mohapatra T."/>
            <person name="Singh N.K."/>
            <person name="Messing J."/>
            <person name="Nelson A.B."/>
            <person name="Fuks G."/>
            <person name="Kavchok S."/>
            <person name="Keizer G."/>
            <person name="Linton E."/>
            <person name="Llaca V."/>
            <person name="Song R."/>
            <person name="Tanyolac B."/>
            <person name="Young S."/>
            <person name="Ho-Il K."/>
            <person name="Hahn J.H."/>
            <person name="Sangsakoo G."/>
            <person name="Vanavichit A."/>
            <person name="de Mattos Luiz.A.T."/>
            <person name="Zimmer P.D."/>
            <person name="Malone G."/>
            <person name="Dellagostin O."/>
            <person name="de Oliveira A.C."/>
            <person name="Bevan M."/>
            <person name="Bancroft I."/>
            <person name="Minx P."/>
            <person name="Cordum H."/>
            <person name="Wilson R."/>
            <person name="Cheng Z."/>
            <person name="Jin W."/>
            <person name="Jiang J."/>
            <person name="Leong S.A."/>
            <person name="Iwama H."/>
            <person name="Gojobori T."/>
            <person name="Itoh T."/>
            <person name="Niimura Y."/>
            <person name="Fujii Y."/>
            <person name="Habara T."/>
            <person name="Sakai H."/>
            <person name="Sato Y."/>
            <person name="Wilson G."/>
            <person name="Kumar K."/>
            <person name="McCouch S."/>
            <person name="Juretic N."/>
            <person name="Hoen D."/>
            <person name="Wright S."/>
            <person name="Bruskiewich R."/>
            <person name="Bureau T."/>
            <person name="Miyao A."/>
            <person name="Hirochika H."/>
            <person name="Nishikawa T."/>
            <person name="Kadowaki K."/>
            <person name="Sugiura M."/>
            <person name="Burr B."/>
            <person name="Sasaki T."/>
        </authorList>
    </citation>
    <scope>NUCLEOTIDE SEQUENCE [LARGE SCALE GENOMIC DNA]</scope>
    <source>
        <strain evidence="4">cv. Nipponbare</strain>
    </source>
</reference>
<gene>
    <name evidence="3" type="primary">OSJNBa0019N10.2</name>
</gene>
<feature type="compositionally biased region" description="Basic and acidic residues" evidence="1">
    <location>
        <begin position="91"/>
        <end position="101"/>
    </location>
</feature>
<dbReference type="Proteomes" id="UP000000763">
    <property type="component" value="Chromosome 10"/>
</dbReference>
<evidence type="ECO:0000313" key="3">
    <source>
        <dbReference type="EMBL" id="AAM01064.1"/>
    </source>
</evidence>
<evidence type="ECO:0000313" key="4">
    <source>
        <dbReference type="Proteomes" id="UP000000763"/>
    </source>
</evidence>
<feature type="domain" description="DUF834" evidence="2">
    <location>
        <begin position="144"/>
        <end position="194"/>
    </location>
</feature>
<evidence type="ECO:0000259" key="2">
    <source>
        <dbReference type="Pfam" id="PF05754"/>
    </source>
</evidence>
<dbReference type="Pfam" id="PF05754">
    <property type="entry name" value="DUF834"/>
    <property type="match status" value="1"/>
</dbReference>
<feature type="compositionally biased region" description="Basic and acidic residues" evidence="1">
    <location>
        <begin position="54"/>
        <end position="65"/>
    </location>
</feature>
<reference evidence="4" key="2">
    <citation type="journal article" date="2008" name="Nucleic Acids Res.">
        <title>The rice annotation project database (RAP-DB): 2008 update.</title>
        <authorList>
            <consortium name="The rice annotation project (RAP)"/>
        </authorList>
    </citation>
    <scope>GENOME REANNOTATION</scope>
    <source>
        <strain evidence="4">cv. Nipponbare</strain>
    </source>
</reference>
<sequence>MAHPGAMVATEEAAGAEGGGGVARVDGVDGVLAVGDRNGEVDEVGEDAANPKEAAPRSEAVRGDDGGGPELGGDGGERESDVASSNPARRMGGERRKRTEEVNGIGVAVAGEPWHNNANGGHREVEKATAILTNTYATTDSDGRWPTTSFEGRRGTVHGGDVSAIFGEEKPMAGLHLAPANPMESTATEGDDGRRRTARLKMEQIGFTVTTVLRWISASGRWLPGFSSLLRCRQWIRRGPATTESTAKLRRRSKHGNGSAFTVTATSGGVRRKRTGGRGRDLHCEAEGGGGADRRRPGRRRMAAGAAAGGGERGRARGERFRRRRRTGLEGIGRGRLGGPLYSHGRPGSKLGKV</sequence>
<feature type="region of interest" description="Disordered" evidence="1">
    <location>
        <begin position="1"/>
        <end position="120"/>
    </location>
</feature>
<feature type="region of interest" description="Disordered" evidence="1">
    <location>
        <begin position="241"/>
        <end position="354"/>
    </location>
</feature>